<feature type="non-terminal residue" evidence="1">
    <location>
        <position position="1"/>
    </location>
</feature>
<comment type="caution">
    <text evidence="1">The sequence shown here is derived from an EMBL/GenBank/DDBJ whole genome shotgun (WGS) entry which is preliminary data.</text>
</comment>
<protein>
    <submittedName>
        <fullName evidence="1">5493_t:CDS:1</fullName>
    </submittedName>
</protein>
<dbReference type="AlphaFoldDB" id="A0A9N9P967"/>
<evidence type="ECO:0000313" key="1">
    <source>
        <dbReference type="EMBL" id="CAG8798606.1"/>
    </source>
</evidence>
<dbReference type="OrthoDB" id="2437133at2759"/>
<proteinExistence type="predicted"/>
<evidence type="ECO:0000313" key="2">
    <source>
        <dbReference type="Proteomes" id="UP000789405"/>
    </source>
</evidence>
<keyword evidence="2" id="KW-1185">Reference proteome</keyword>
<gene>
    <name evidence="1" type="ORF">DERYTH_LOCUS22909</name>
</gene>
<reference evidence="1" key="1">
    <citation type="submission" date="2021-06" db="EMBL/GenBank/DDBJ databases">
        <authorList>
            <person name="Kallberg Y."/>
            <person name="Tangrot J."/>
            <person name="Rosling A."/>
        </authorList>
    </citation>
    <scope>NUCLEOTIDE SEQUENCE</scope>
    <source>
        <strain evidence="1">MA453B</strain>
    </source>
</reference>
<dbReference type="EMBL" id="CAJVPY010033152">
    <property type="protein sequence ID" value="CAG8798606.1"/>
    <property type="molecule type" value="Genomic_DNA"/>
</dbReference>
<accession>A0A9N9P967</accession>
<sequence>LQMNEDINEWIDSDIQPETDILENVKPVNECVEIDNRLERRITNKFVY</sequence>
<organism evidence="1 2">
    <name type="scientific">Dentiscutata erythropus</name>
    <dbReference type="NCBI Taxonomy" id="1348616"/>
    <lineage>
        <taxon>Eukaryota</taxon>
        <taxon>Fungi</taxon>
        <taxon>Fungi incertae sedis</taxon>
        <taxon>Mucoromycota</taxon>
        <taxon>Glomeromycotina</taxon>
        <taxon>Glomeromycetes</taxon>
        <taxon>Diversisporales</taxon>
        <taxon>Gigasporaceae</taxon>
        <taxon>Dentiscutata</taxon>
    </lineage>
</organism>
<name>A0A9N9P967_9GLOM</name>
<dbReference type="Proteomes" id="UP000789405">
    <property type="component" value="Unassembled WGS sequence"/>
</dbReference>